<protein>
    <recommendedName>
        <fullName evidence="2">GSKIP domain-containing protein</fullName>
    </recommendedName>
</protein>
<dbReference type="OrthoDB" id="5804279at2759"/>
<dbReference type="Gene3D" id="3.30.2280.10">
    <property type="entry name" value="Hypothetical protein (hspc210)"/>
    <property type="match status" value="1"/>
</dbReference>
<dbReference type="EMBL" id="BDGG01000012">
    <property type="protein sequence ID" value="GAV05782.1"/>
    <property type="molecule type" value="Genomic_DNA"/>
</dbReference>
<dbReference type="PANTHER" id="PTHR12490">
    <property type="entry name" value="GSK3B-INTERACTING PROTEIN"/>
    <property type="match status" value="1"/>
</dbReference>
<dbReference type="InterPro" id="IPR037395">
    <property type="entry name" value="GSKIP"/>
</dbReference>
<evidence type="ECO:0000256" key="1">
    <source>
        <dbReference type="ARBA" id="ARBA00009571"/>
    </source>
</evidence>
<dbReference type="GO" id="GO:0019207">
    <property type="term" value="F:kinase regulator activity"/>
    <property type="evidence" value="ECO:0007669"/>
    <property type="project" value="TreeGrafter"/>
</dbReference>
<dbReference type="PANTHER" id="PTHR12490:SF4">
    <property type="entry name" value="GSK3B-INTERACTING PROTEIN"/>
    <property type="match status" value="1"/>
</dbReference>
<dbReference type="STRING" id="947166.A0A1D1VWE3"/>
<name>A0A1D1VWE3_RAMVA</name>
<evidence type="ECO:0000313" key="3">
    <source>
        <dbReference type="EMBL" id="GAV05782.1"/>
    </source>
</evidence>
<dbReference type="GO" id="GO:0060828">
    <property type="term" value="P:regulation of canonical Wnt signaling pathway"/>
    <property type="evidence" value="ECO:0007669"/>
    <property type="project" value="InterPro"/>
</dbReference>
<dbReference type="AlphaFoldDB" id="A0A1D1VWE3"/>
<dbReference type="InterPro" id="IPR007967">
    <property type="entry name" value="GSKIP_dom"/>
</dbReference>
<evidence type="ECO:0000313" key="4">
    <source>
        <dbReference type="Proteomes" id="UP000186922"/>
    </source>
</evidence>
<dbReference type="GO" id="GO:0005737">
    <property type="term" value="C:cytoplasm"/>
    <property type="evidence" value="ECO:0007669"/>
    <property type="project" value="TreeGrafter"/>
</dbReference>
<dbReference type="GO" id="GO:0051018">
    <property type="term" value="F:protein kinase A binding"/>
    <property type="evidence" value="ECO:0007669"/>
    <property type="project" value="TreeGrafter"/>
</dbReference>
<dbReference type="Pfam" id="PF05303">
    <property type="entry name" value="GSKIP_dom"/>
    <property type="match status" value="1"/>
</dbReference>
<keyword evidence="4" id="KW-1185">Reference proteome</keyword>
<dbReference type="SUPFAM" id="SSF103107">
    <property type="entry name" value="Hypothetical protein c14orf129, hspc210"/>
    <property type="match status" value="1"/>
</dbReference>
<feature type="domain" description="GSKIP" evidence="2">
    <location>
        <begin position="17"/>
        <end position="113"/>
    </location>
</feature>
<evidence type="ECO:0000259" key="2">
    <source>
        <dbReference type="Pfam" id="PF05303"/>
    </source>
</evidence>
<gene>
    <name evidence="3" type="primary">RvY_15859</name>
    <name evidence="3" type="synonym">RvY_15859.2</name>
    <name evidence="3" type="ORF">RvY_15859-2</name>
</gene>
<dbReference type="Proteomes" id="UP000186922">
    <property type="component" value="Unassembled WGS sequence"/>
</dbReference>
<comment type="similarity">
    <text evidence="1">Belongs to the GSKIP family.</text>
</comment>
<organism evidence="3 4">
    <name type="scientific">Ramazzottius varieornatus</name>
    <name type="common">Water bear</name>
    <name type="synonym">Tardigrade</name>
    <dbReference type="NCBI Taxonomy" id="947166"/>
    <lineage>
        <taxon>Eukaryota</taxon>
        <taxon>Metazoa</taxon>
        <taxon>Ecdysozoa</taxon>
        <taxon>Tardigrada</taxon>
        <taxon>Eutardigrada</taxon>
        <taxon>Parachela</taxon>
        <taxon>Hypsibioidea</taxon>
        <taxon>Ramazzottiidae</taxon>
        <taxon>Ramazzottius</taxon>
    </lineage>
</organism>
<accession>A0A1D1VWE3</accession>
<proteinExistence type="inferred from homology"/>
<dbReference type="InterPro" id="IPR023231">
    <property type="entry name" value="GSKIP_dom_sf"/>
</dbReference>
<sequence>MNPIAEGDVQEESSDLRHDAAHVVKTFATFVKAVSVSETLPQSPSLLYINLTSLEGSSYCIELSTRGYRIVGQAYNFISSEDESVFESISALLESVSPLYTMAFGDALIRKLEIVQQKLQESGHTDP</sequence>
<reference evidence="3 4" key="1">
    <citation type="journal article" date="2016" name="Nat. Commun.">
        <title>Extremotolerant tardigrade genome and improved radiotolerance of human cultured cells by tardigrade-unique protein.</title>
        <authorList>
            <person name="Hashimoto T."/>
            <person name="Horikawa D.D."/>
            <person name="Saito Y."/>
            <person name="Kuwahara H."/>
            <person name="Kozuka-Hata H."/>
            <person name="Shin-I T."/>
            <person name="Minakuchi Y."/>
            <person name="Ohishi K."/>
            <person name="Motoyama A."/>
            <person name="Aizu T."/>
            <person name="Enomoto A."/>
            <person name="Kondo K."/>
            <person name="Tanaka S."/>
            <person name="Hara Y."/>
            <person name="Koshikawa S."/>
            <person name="Sagara H."/>
            <person name="Miura T."/>
            <person name="Yokobori S."/>
            <person name="Miyagawa K."/>
            <person name="Suzuki Y."/>
            <person name="Kubo T."/>
            <person name="Oyama M."/>
            <person name="Kohara Y."/>
            <person name="Fujiyama A."/>
            <person name="Arakawa K."/>
            <person name="Katayama T."/>
            <person name="Toyoda A."/>
            <person name="Kunieda T."/>
        </authorList>
    </citation>
    <scope>NUCLEOTIDE SEQUENCE [LARGE SCALE GENOMIC DNA]</scope>
    <source>
        <strain evidence="3 4">YOKOZUNA-1</strain>
    </source>
</reference>
<comment type="caution">
    <text evidence="3">The sequence shown here is derived from an EMBL/GenBank/DDBJ whole genome shotgun (WGS) entry which is preliminary data.</text>
</comment>